<dbReference type="EMBL" id="JWIC01000004">
    <property type="protein sequence ID" value="KID58567.1"/>
    <property type="molecule type" value="Genomic_DNA"/>
</dbReference>
<accession>A0A0C1QUH3</accession>
<dbReference type="InterPro" id="IPR051909">
    <property type="entry name" value="MFP_Cation_Efflux"/>
</dbReference>
<dbReference type="SUPFAM" id="SSF111369">
    <property type="entry name" value="HlyD-like secretion proteins"/>
    <property type="match status" value="1"/>
</dbReference>
<keyword evidence="2" id="KW-0813">Transport</keyword>
<dbReference type="GO" id="GO:0046914">
    <property type="term" value="F:transition metal ion binding"/>
    <property type="evidence" value="ECO:0007669"/>
    <property type="project" value="TreeGrafter"/>
</dbReference>
<dbReference type="PANTHER" id="PTHR30097">
    <property type="entry name" value="CATION EFFLUX SYSTEM PROTEIN CUSB"/>
    <property type="match status" value="1"/>
</dbReference>
<name>A0A0C1QUH3_9GAMM</name>
<dbReference type="GO" id="GO:0016020">
    <property type="term" value="C:membrane"/>
    <property type="evidence" value="ECO:0007669"/>
    <property type="project" value="InterPro"/>
</dbReference>
<dbReference type="GO" id="GO:0022857">
    <property type="term" value="F:transmembrane transporter activity"/>
    <property type="evidence" value="ECO:0007669"/>
    <property type="project" value="InterPro"/>
</dbReference>
<dbReference type="GO" id="GO:0030288">
    <property type="term" value="C:outer membrane-bounded periplasmic space"/>
    <property type="evidence" value="ECO:0007669"/>
    <property type="project" value="TreeGrafter"/>
</dbReference>
<dbReference type="AlphaFoldDB" id="A0A0C1QUH3"/>
<dbReference type="GO" id="GO:0015679">
    <property type="term" value="P:plasma membrane copper ion transport"/>
    <property type="evidence" value="ECO:0007669"/>
    <property type="project" value="TreeGrafter"/>
</dbReference>
<dbReference type="InterPro" id="IPR058647">
    <property type="entry name" value="BSH_CzcB-like"/>
</dbReference>
<dbReference type="Proteomes" id="UP000031327">
    <property type="component" value="Unassembled WGS sequence"/>
</dbReference>
<comment type="caution">
    <text evidence="4">The sequence shown here is derived from an EMBL/GenBank/DDBJ whole genome shotgun (WGS) entry which is preliminary data.</text>
</comment>
<dbReference type="Gene3D" id="2.40.30.170">
    <property type="match status" value="1"/>
</dbReference>
<proteinExistence type="inferred from homology"/>
<dbReference type="GO" id="GO:0060003">
    <property type="term" value="P:copper ion export"/>
    <property type="evidence" value="ECO:0007669"/>
    <property type="project" value="TreeGrafter"/>
</dbReference>
<dbReference type="InterPro" id="IPR006143">
    <property type="entry name" value="RND_pump_MFP"/>
</dbReference>
<evidence type="ECO:0000313" key="5">
    <source>
        <dbReference type="Proteomes" id="UP000031327"/>
    </source>
</evidence>
<sequence>MKKTRYQQNHYAPAEVKANGYTSYIVSPRTDSVVVSRYVTLGEKVSKGQKLVTLFSQEVASAQAEYRLARSEWQRIAQLSGDTVSESEKLAEKTRFHAAYGQLIALGLSESAIQKLHGLASNTLGEYTLIAHQAGVVLEDDFSQGQRVEAGYALMRLADESTLWVEAKLPVHADIEPRTIDRALVVFGKEKYAAEVIQQTHTIDKKTRMKVIRLSVDNKQDVLHSGMFVGVNLITRSKDHAMLVPESAIVRDQTQNWVVFVEQNNTSFTAIPVRLGAQVGDQQVVYGLPNNSKVAVKGAFFIASELAKNSFDPHNH</sequence>
<evidence type="ECO:0000256" key="2">
    <source>
        <dbReference type="ARBA" id="ARBA00022448"/>
    </source>
</evidence>
<gene>
    <name evidence="4" type="ORF">JF50_07585</name>
</gene>
<dbReference type="PANTHER" id="PTHR30097:SF15">
    <property type="entry name" value="CATION EFFLUX SYSTEM PROTEIN CUSB"/>
    <property type="match status" value="1"/>
</dbReference>
<dbReference type="Gene3D" id="2.40.420.20">
    <property type="match status" value="1"/>
</dbReference>
<evidence type="ECO:0000313" key="4">
    <source>
        <dbReference type="EMBL" id="KID58567.1"/>
    </source>
</evidence>
<dbReference type="Pfam" id="PF25973">
    <property type="entry name" value="BSH_CzcB"/>
    <property type="match status" value="1"/>
</dbReference>
<evidence type="ECO:0000256" key="1">
    <source>
        <dbReference type="ARBA" id="ARBA00009477"/>
    </source>
</evidence>
<reference evidence="4 5" key="1">
    <citation type="submission" date="2014-12" db="EMBL/GenBank/DDBJ databases">
        <title>Draft Genome Sequence of Pseudoalteromonas luteoviolacea HI1.</title>
        <authorList>
            <person name="Asahina A.Y."/>
            <person name="Hadfield M.G."/>
        </authorList>
    </citation>
    <scope>NUCLEOTIDE SEQUENCE [LARGE SCALE GENOMIC DNA]</scope>
    <source>
        <strain evidence="4 5">HI1</strain>
    </source>
</reference>
<protein>
    <recommendedName>
        <fullName evidence="3">CzcB-like barrel-sandwich hybrid domain-containing protein</fullName>
    </recommendedName>
</protein>
<evidence type="ECO:0000259" key="3">
    <source>
        <dbReference type="Pfam" id="PF25973"/>
    </source>
</evidence>
<dbReference type="Gene3D" id="2.40.50.100">
    <property type="match status" value="1"/>
</dbReference>
<feature type="domain" description="CzcB-like barrel-sandwich hybrid" evidence="3">
    <location>
        <begin position="25"/>
        <end position="159"/>
    </location>
</feature>
<organism evidence="4 5">
    <name type="scientific">Pseudoalteromonas luteoviolacea</name>
    <dbReference type="NCBI Taxonomy" id="43657"/>
    <lineage>
        <taxon>Bacteria</taxon>
        <taxon>Pseudomonadati</taxon>
        <taxon>Pseudomonadota</taxon>
        <taxon>Gammaproteobacteria</taxon>
        <taxon>Alteromonadales</taxon>
        <taxon>Pseudoalteromonadaceae</taxon>
        <taxon>Pseudoalteromonas</taxon>
    </lineage>
</organism>
<comment type="similarity">
    <text evidence="1">Belongs to the membrane fusion protein (MFP) (TC 8.A.1) family.</text>
</comment>
<dbReference type="NCBIfam" id="TIGR01730">
    <property type="entry name" value="RND_mfp"/>
    <property type="match status" value="1"/>
</dbReference>